<sequence>MPPHPISTLTTLVIPLFFVLGVVSAPTGAAGPLGTNAMNAPAGSVGFAGPPGADAVVGDRAGTSDTPGPQVGRECSGSACALRRLAPRAVGEGFGGSSPAGPAVAPAWCAALGPITLIPTPTADCAAGGTDPFGHTPLDPEYCEYVSPAPFFMSPSDSEFCGLVSPAPLSLPSAGAGQPAG</sequence>
<evidence type="ECO:0000313" key="1">
    <source>
        <dbReference type="EMBL" id="AFU04157.1"/>
    </source>
</evidence>
<dbReference type="RefSeq" id="WP_014987012.1">
    <property type="nucleotide sequence ID" value="NC_018681.1"/>
</dbReference>
<evidence type="ECO:0000313" key="2">
    <source>
        <dbReference type="Proteomes" id="UP000006304"/>
    </source>
</evidence>
<gene>
    <name evidence="1" type="ORF">O3I_031040</name>
</gene>
<dbReference type="AlphaFoldDB" id="K0F357"/>
<accession>K0F357</accession>
<dbReference type="EMBL" id="CP003876">
    <property type="protein sequence ID" value="AFU04157.1"/>
    <property type="molecule type" value="Genomic_DNA"/>
</dbReference>
<organism evidence="1 2">
    <name type="scientific">Nocardia brasiliensis (strain ATCC 700358 / HUJEG-1)</name>
    <dbReference type="NCBI Taxonomy" id="1133849"/>
    <lineage>
        <taxon>Bacteria</taxon>
        <taxon>Bacillati</taxon>
        <taxon>Actinomycetota</taxon>
        <taxon>Actinomycetes</taxon>
        <taxon>Mycobacteriales</taxon>
        <taxon>Nocardiaceae</taxon>
        <taxon>Nocardia</taxon>
    </lineage>
</organism>
<proteinExistence type="predicted"/>
<protein>
    <submittedName>
        <fullName evidence="1">Uncharacterized protein</fullName>
    </submittedName>
</protein>
<dbReference type="KEGG" id="nbr:O3I_031040"/>
<dbReference type="Proteomes" id="UP000006304">
    <property type="component" value="Chromosome"/>
</dbReference>
<reference evidence="1 2" key="1">
    <citation type="journal article" date="2012" name="J. Bacteriol.">
        <title>Complete genome sequence of Nocardia brasiliensis HUJEG-1.</title>
        <authorList>
            <person name="Vera-Cabrera L."/>
            <person name="Ortiz-Lopez R."/>
            <person name="Elizondo-Gonzalez R."/>
            <person name="Perez-Maya A.A."/>
            <person name="Ocampo-Candiani J."/>
        </authorList>
    </citation>
    <scope>NUCLEOTIDE SEQUENCE [LARGE SCALE GENOMIC DNA]</scope>
    <source>
        <strain evidence="2">ATCC 700358</strain>
    </source>
</reference>
<dbReference type="HOGENOM" id="CLU_1487573_0_0_11"/>
<name>K0F357_NOCB7</name>
<dbReference type="STRING" id="1133849.O3I_031040"/>
<keyword evidence="2" id="KW-1185">Reference proteome</keyword>